<keyword evidence="4" id="KW-1185">Reference proteome</keyword>
<feature type="region of interest" description="Disordered" evidence="2">
    <location>
        <begin position="395"/>
        <end position="418"/>
    </location>
</feature>
<feature type="compositionally biased region" description="Basic and acidic residues" evidence="2">
    <location>
        <begin position="861"/>
        <end position="874"/>
    </location>
</feature>
<dbReference type="GO" id="GO:0007165">
    <property type="term" value="P:signal transduction"/>
    <property type="evidence" value="ECO:0007669"/>
    <property type="project" value="TreeGrafter"/>
</dbReference>
<feature type="compositionally biased region" description="Basic residues" evidence="2">
    <location>
        <begin position="1097"/>
        <end position="1107"/>
    </location>
</feature>
<feature type="compositionally biased region" description="Basic residues" evidence="2">
    <location>
        <begin position="809"/>
        <end position="818"/>
    </location>
</feature>
<dbReference type="Pfam" id="PF05794">
    <property type="entry name" value="Tcp11"/>
    <property type="match status" value="1"/>
</dbReference>
<comment type="caution">
    <text evidence="3">The sequence shown here is derived from an EMBL/GenBank/DDBJ whole genome shotgun (WGS) entry which is preliminary data.</text>
</comment>
<name>A0A9P5ST22_9FUNG</name>
<dbReference type="PANTHER" id="PTHR12832:SF11">
    <property type="entry name" value="LD23868P"/>
    <property type="match status" value="1"/>
</dbReference>
<feature type="compositionally biased region" description="Low complexity" evidence="2">
    <location>
        <begin position="26"/>
        <end position="35"/>
    </location>
</feature>
<feature type="compositionally biased region" description="Acidic residues" evidence="2">
    <location>
        <begin position="1112"/>
        <end position="1125"/>
    </location>
</feature>
<feature type="compositionally biased region" description="Polar residues" evidence="2">
    <location>
        <begin position="338"/>
        <end position="365"/>
    </location>
</feature>
<feature type="compositionally biased region" description="Basic residues" evidence="2">
    <location>
        <begin position="1024"/>
        <end position="1033"/>
    </location>
</feature>
<feature type="region of interest" description="Disordered" evidence="2">
    <location>
        <begin position="256"/>
        <end position="365"/>
    </location>
</feature>
<feature type="region of interest" description="Disordered" evidence="2">
    <location>
        <begin position="1"/>
        <end position="42"/>
    </location>
</feature>
<feature type="compositionally biased region" description="Basic residues" evidence="2">
    <location>
        <begin position="840"/>
        <end position="849"/>
    </location>
</feature>
<protein>
    <submittedName>
        <fullName evidence="3">Uncharacterized protein</fullName>
    </submittedName>
</protein>
<dbReference type="InterPro" id="IPR008862">
    <property type="entry name" value="Tcp11"/>
</dbReference>
<feature type="compositionally biased region" description="Basic and acidic residues" evidence="2">
    <location>
        <begin position="1193"/>
        <end position="1209"/>
    </location>
</feature>
<feature type="compositionally biased region" description="Basic residues" evidence="2">
    <location>
        <begin position="950"/>
        <end position="960"/>
    </location>
</feature>
<comment type="similarity">
    <text evidence="1">Belongs to the TCP11 family.</text>
</comment>
<feature type="compositionally biased region" description="Low complexity" evidence="2">
    <location>
        <begin position="311"/>
        <end position="333"/>
    </location>
</feature>
<feature type="compositionally biased region" description="Low complexity" evidence="2">
    <location>
        <begin position="742"/>
        <end position="756"/>
    </location>
</feature>
<evidence type="ECO:0000256" key="1">
    <source>
        <dbReference type="ARBA" id="ARBA00010954"/>
    </source>
</evidence>
<feature type="compositionally biased region" description="Basic and acidic residues" evidence="2">
    <location>
        <begin position="890"/>
        <end position="899"/>
    </location>
</feature>
<feature type="compositionally biased region" description="Basic residues" evidence="2">
    <location>
        <begin position="1132"/>
        <end position="1141"/>
    </location>
</feature>
<feature type="region of interest" description="Disordered" evidence="2">
    <location>
        <begin position="1482"/>
        <end position="1505"/>
    </location>
</feature>
<feature type="compositionally biased region" description="Basic residues" evidence="2">
    <location>
        <begin position="1060"/>
        <end position="1069"/>
    </location>
</feature>
<organism evidence="3 4">
    <name type="scientific">Podila minutissima</name>
    <dbReference type="NCBI Taxonomy" id="64525"/>
    <lineage>
        <taxon>Eukaryota</taxon>
        <taxon>Fungi</taxon>
        <taxon>Fungi incertae sedis</taxon>
        <taxon>Mucoromycota</taxon>
        <taxon>Mortierellomycotina</taxon>
        <taxon>Mortierellomycetes</taxon>
        <taxon>Mortierellales</taxon>
        <taxon>Mortierellaceae</taxon>
        <taxon>Podila</taxon>
    </lineage>
</organism>
<sequence length="1747" mass="193898">MHHSEAIPSFIHLGNTSKLRKRHHNNGNNNNNNNNTSVDSAHSPRLTATSFATTSTTTHANKPQSSIDEAAYILKHVSIRDRHLPHKRRGRPISRVRGKHGSGKTFNPYRYRSLDGHITSRAKTEARSLCLQTYIHNRRLRLRQRSLLTEDQHSDDGSEQESSEMDDIVFAVDQAQFQRNLWEVEQRMQERTQSAAKSRSQFLMERSISAGEKVDHAQLVVQRQRTVLEKRQLKVRHDLEQKMMQAMERRNAYLEAAIENDPSRRFRRKSQTNKDHETKKANTGSDSKIAPTSRAVARVTPGTTSALIKRSPTLPSGPSSSSTGSATFASVATRLPPHNSSRNSKNMALNHSAKNSDGDMTNSSKTTTAHLTHLITNPTMKRTSPAMNYNVDIVTTDSNRNNKDQTEGGGSPMDVDGGRDRLEEMAIWAQRRIRERLMVKAAQEYMQAIGSHDRVLALDFDPLARLLHTNRTLIKATLKLLKYSSQQVRMHHPDQPKRVYKAPARVFLSMYMVLAHPDQIRSPSEADEASFQSLVTSAKVLLESLERWVAAMTFTENGGNSTPIATFGHNLLSDDQHRAVVVHQFDRAWASYYSMFEAWKARDAQRLLHTLLNHAQHIEALWVTVNSDLTARLEWQPRIEEQRRDLREKAGQLAGADGVAQLDAVFSDFMAATRPPITHPPHHIMGPPRPGSFALPSSPPMGSTFAMPRSPPTLRPIMPAPPSSPAYPLTRLPLAPSPITPSIESASDATISAASSPHAHEVDVTMEEPPSEVAAPTPEALGSKRPRKKSTIAREAAEALESMAGSKGKGPRQRKKKATINTEENTETDILNEAEATPKVIKKPRAKKTLKADDNVDQAETDPKTGPDTEEAPKVVKKSRAKKTSNADDTQDRTDEAPKADNTPDQTEEAPKAKKPRATKTPKIFESPDSQETVSKVDGEPGPSEETPKPVKKPRAKKSPKTVENLDQGETVPMATDGELEEAPKVKQSQAKAKKAPKTDNPDEETVTIAVDGELGQEIEAPKVKKPRAKKAPKTVDLNQETALMAVDGEPIQEEEATKGARKPQTKKVPKTDDTDQESVPMAVGGEPVHEVGALKAVRKPQTKKAPKTGEPDEEVVPIADDGETVQDAPKVVKKPRAKKAPKIDDPDQETVPVAADGELDQEEPPQAVRKPRIRRAPKRADDEEDQATVPEDADKPDGDVKDASEKVGHTNWRGGPKYEKYDKISPINFQNIEDKDSTDPVPGFEKPADWTKVKLIHELALDPNFKIESNRASESSSDENSFEARIRAVATKAYFDSIREDAAQGQLGKWIPSILTRIREQLLEMVPPNSAIAMQMNEAFDLEFVQQQVDRNVFDVHGAIKTVLEMMSKLCAPVRDARLQKIQVNLSQVSYSPAPVSEPLRFSSESGNDLVSVLQDVLELLDDMLMDLANFRLMAARPSLEKQAIPYEQKAFKQALKNKEITMDNVRVWLQRAADAEIESSASASSSTSGSGSVQSPSSPASSVAPATWTAAFTPTKMLFNRHFAVFARAMFNLLFSAELIDMQENFPETFNLDRDRLVRYQNEIQALVLTAVLIQIGQTNAPPLQEAEQVELKDNLLALMEKPDTSIETLANCVIEAKENAILTRQSSSGSGCGPLLTSIQKGTLRNLINSAVEIESPMFKVIWKRMRAVLESYTVAPRYTIAMPGKEELTKVGLNALTSEIDKLADSIRFLAKYNANVYHEWYDPMLKEMLPAHPVVHQEREKK</sequence>
<reference evidence="3" key="1">
    <citation type="journal article" date="2020" name="Fungal Divers.">
        <title>Resolving the Mortierellaceae phylogeny through synthesis of multi-gene phylogenetics and phylogenomics.</title>
        <authorList>
            <person name="Vandepol N."/>
            <person name="Liber J."/>
            <person name="Desiro A."/>
            <person name="Na H."/>
            <person name="Kennedy M."/>
            <person name="Barry K."/>
            <person name="Grigoriev I.V."/>
            <person name="Miller A.N."/>
            <person name="O'Donnell K."/>
            <person name="Stajich J.E."/>
            <person name="Bonito G."/>
        </authorList>
    </citation>
    <scope>NUCLEOTIDE SEQUENCE</scope>
    <source>
        <strain evidence="3">NVP1</strain>
    </source>
</reference>
<evidence type="ECO:0000313" key="3">
    <source>
        <dbReference type="EMBL" id="KAF9334445.1"/>
    </source>
</evidence>
<gene>
    <name evidence="3" type="ORF">BG006_002154</name>
</gene>
<dbReference type="EMBL" id="JAAAUY010000148">
    <property type="protein sequence ID" value="KAF9334445.1"/>
    <property type="molecule type" value="Genomic_DNA"/>
</dbReference>
<dbReference type="PANTHER" id="PTHR12832">
    <property type="entry name" value="TESTIS-SPECIFIC PROTEIN PBS13 T-COMPLEX 11"/>
    <property type="match status" value="1"/>
</dbReference>
<accession>A0A9P5ST22</accession>
<proteinExistence type="inferred from homology"/>
<feature type="region of interest" description="Disordered" evidence="2">
    <location>
        <begin position="738"/>
        <end position="1220"/>
    </location>
</feature>
<evidence type="ECO:0000256" key="2">
    <source>
        <dbReference type="SAM" id="MobiDB-lite"/>
    </source>
</evidence>
<evidence type="ECO:0000313" key="4">
    <source>
        <dbReference type="Proteomes" id="UP000696485"/>
    </source>
</evidence>
<dbReference type="Proteomes" id="UP000696485">
    <property type="component" value="Unassembled WGS sequence"/>
</dbReference>